<gene>
    <name evidence="11" type="ORF">BJF93_02535</name>
</gene>
<comment type="subcellular location">
    <subcellularLocation>
        <location evidence="1">Membrane</location>
    </subcellularLocation>
</comment>
<dbReference type="SMART" id="SM00052">
    <property type="entry name" value="EAL"/>
    <property type="match status" value="1"/>
</dbReference>
<reference evidence="11 12" key="1">
    <citation type="submission" date="2016-09" db="EMBL/GenBank/DDBJ databases">
        <title>Rhizobium sp. nov., a novel species isolated from the rice rhizosphere.</title>
        <authorList>
            <person name="Zhao J."/>
            <person name="Zhang X."/>
        </authorList>
    </citation>
    <scope>NUCLEOTIDE SEQUENCE [LARGE SCALE GENOMIC DNA]</scope>
    <source>
        <strain evidence="11 12">1.7048</strain>
    </source>
</reference>
<keyword evidence="11" id="KW-0418">Kinase</keyword>
<dbReference type="CDD" id="cd00130">
    <property type="entry name" value="PAS"/>
    <property type="match status" value="1"/>
</dbReference>
<evidence type="ECO:0000259" key="10">
    <source>
        <dbReference type="PROSITE" id="PS50887"/>
    </source>
</evidence>
<dbReference type="Proteomes" id="UP000186364">
    <property type="component" value="Unassembled WGS sequence"/>
</dbReference>
<dbReference type="CDD" id="cd01949">
    <property type="entry name" value="GGDEF"/>
    <property type="match status" value="1"/>
</dbReference>
<dbReference type="InterPro" id="IPR052155">
    <property type="entry name" value="Biofilm_reg_signaling"/>
</dbReference>
<feature type="domain" description="PAS" evidence="7">
    <location>
        <begin position="319"/>
        <end position="377"/>
    </location>
</feature>
<dbReference type="SUPFAM" id="SSF141868">
    <property type="entry name" value="EAL domain-like"/>
    <property type="match status" value="1"/>
</dbReference>
<dbReference type="PROSITE" id="PS50112">
    <property type="entry name" value="PAS"/>
    <property type="match status" value="1"/>
</dbReference>
<proteinExistence type="predicted"/>
<keyword evidence="11" id="KW-0808">Transferase</keyword>
<dbReference type="AlphaFoldDB" id="A0A1Q9AZ32"/>
<keyword evidence="2 6" id="KW-0812">Transmembrane</keyword>
<dbReference type="Gene3D" id="3.30.70.270">
    <property type="match status" value="1"/>
</dbReference>
<dbReference type="SMART" id="SM00267">
    <property type="entry name" value="GGDEF"/>
    <property type="match status" value="1"/>
</dbReference>
<dbReference type="Gene3D" id="3.30.450.20">
    <property type="entry name" value="PAS domain"/>
    <property type="match status" value="1"/>
</dbReference>
<dbReference type="CDD" id="cd01948">
    <property type="entry name" value="EAL"/>
    <property type="match status" value="1"/>
</dbReference>
<dbReference type="RefSeq" id="WP_075626858.1">
    <property type="nucleotide sequence ID" value="NZ_FOAM01000006.1"/>
</dbReference>
<keyword evidence="4 6" id="KW-0472">Membrane</keyword>
<dbReference type="Gene3D" id="3.30.450.350">
    <property type="entry name" value="CHASE domain"/>
    <property type="match status" value="1"/>
</dbReference>
<dbReference type="SUPFAM" id="SSF55073">
    <property type="entry name" value="Nucleotide cyclase"/>
    <property type="match status" value="1"/>
</dbReference>
<dbReference type="InterPro" id="IPR043128">
    <property type="entry name" value="Rev_trsase/Diguanyl_cyclase"/>
</dbReference>
<dbReference type="Pfam" id="PF03924">
    <property type="entry name" value="CHASE"/>
    <property type="match status" value="1"/>
</dbReference>
<dbReference type="SMART" id="SM01079">
    <property type="entry name" value="CHASE"/>
    <property type="match status" value="1"/>
</dbReference>
<dbReference type="InterPro" id="IPR000160">
    <property type="entry name" value="GGDEF_dom"/>
</dbReference>
<dbReference type="GO" id="GO:0016301">
    <property type="term" value="F:kinase activity"/>
    <property type="evidence" value="ECO:0007669"/>
    <property type="project" value="UniProtKB-KW"/>
</dbReference>
<evidence type="ECO:0000259" key="7">
    <source>
        <dbReference type="PROSITE" id="PS50112"/>
    </source>
</evidence>
<dbReference type="NCBIfam" id="TIGR00254">
    <property type="entry name" value="GGDEF"/>
    <property type="match status" value="1"/>
</dbReference>
<dbReference type="InterPro" id="IPR029787">
    <property type="entry name" value="Nucleotide_cyclase"/>
</dbReference>
<evidence type="ECO:0000313" key="11">
    <source>
        <dbReference type="EMBL" id="OLP60966.1"/>
    </source>
</evidence>
<comment type="caution">
    <text evidence="11">The sequence shown here is derived from an EMBL/GenBank/DDBJ whole genome shotgun (WGS) entry which is preliminary data.</text>
</comment>
<dbReference type="PROSITE" id="PS50883">
    <property type="entry name" value="EAL"/>
    <property type="match status" value="1"/>
</dbReference>
<keyword evidence="12" id="KW-1185">Reference proteome</keyword>
<evidence type="ECO:0000256" key="5">
    <source>
        <dbReference type="SAM" id="Coils"/>
    </source>
</evidence>
<dbReference type="PROSITE" id="PS50887">
    <property type="entry name" value="GGDEF"/>
    <property type="match status" value="1"/>
</dbReference>
<keyword evidence="3 6" id="KW-1133">Transmembrane helix</keyword>
<sequence length="890" mass="98162">MSVVKISFPRTKWFRHLRRLLGPNYIPSIIALAVVVTATFFAEQQNASIADMRARTMVSERLTAIRSKLERSINGDVQLVRGLAAMVAAEPDISETRFAALSKSLFDSPSHLHNLALAPDLVIRQVYPRAGNEAALGHDYRKSTTQREAALRARDENRMVLAGPVDLIQGGRGLVSRFPIRVDDDKGGSRFWGILSAVIDIDAVYDEAGLTSSGLDLDVALSGRDGLGAGGALFFGEAAVLGRNPVSLAVALPGGSWVINGTPKGGWAAEPPNAWAVRLAVALGSLLILVPVYTLSRLMDERQENIRILEQKEERLGELSRRLRIALDASETGIWELDVARETLVWDKRMHEIYAAQPHETADMTFWADRLHPEDRQGAIAEIVEASKSRRTYHSQFRIVLPDGRVRNIRSIGSCFTDAKGQQKVVGVNWDISADVAKTQSLEEARRLAEERNREIEAARHRMEFNALHDPLTGLPNRRFLDQRLNALTPCGTPISVFHLDLDRFKDINDTLGHAAGDEVLRHAADTLRARIRPGDFVARIGGDEFVVIAANDSLPDEGKALAAGIIEAMRTPVPYRGHECRIGASIGIARQSSDEETAAQLLVNADIALYEAKRSGRDRYQFFTPALRAAALKTKKTGDEILRALERGEIIAYFQPQFSPVSLDIIGVEALARWQHPTRGLLAPAAFLETAEAIGVVAKIDDRVLDCGLEVLRLWDEAGLAIPKLSVNLSHDRLNDQALPERLEARQLPRGRLSFELLESISFDETDSRILSNIERIRDLGIDLEIDDFGSGYASITSLLKLKPSRLKIDRQLVMPILSSNRQLRLVSSIIDIGRALGIDVIAEGVETRNHADVLRALGAHALQGYAFARPMSAEMLVDFASRKTWKAA</sequence>
<dbReference type="InterPro" id="IPR013655">
    <property type="entry name" value="PAS_fold_3"/>
</dbReference>
<evidence type="ECO:0000256" key="1">
    <source>
        <dbReference type="ARBA" id="ARBA00004370"/>
    </source>
</evidence>
<evidence type="ECO:0000313" key="12">
    <source>
        <dbReference type="Proteomes" id="UP000186364"/>
    </source>
</evidence>
<dbReference type="Pfam" id="PF00563">
    <property type="entry name" value="EAL"/>
    <property type="match status" value="1"/>
</dbReference>
<feature type="domain" description="GGDEF" evidence="10">
    <location>
        <begin position="493"/>
        <end position="626"/>
    </location>
</feature>
<evidence type="ECO:0000256" key="4">
    <source>
        <dbReference type="ARBA" id="ARBA00023136"/>
    </source>
</evidence>
<dbReference type="Pfam" id="PF08447">
    <property type="entry name" value="PAS_3"/>
    <property type="match status" value="1"/>
</dbReference>
<dbReference type="EMBL" id="MKIP01000034">
    <property type="protein sequence ID" value="OLP60966.1"/>
    <property type="molecule type" value="Genomic_DNA"/>
</dbReference>
<dbReference type="InterPro" id="IPR035965">
    <property type="entry name" value="PAS-like_dom_sf"/>
</dbReference>
<dbReference type="GO" id="GO:0007165">
    <property type="term" value="P:signal transduction"/>
    <property type="evidence" value="ECO:0007669"/>
    <property type="project" value="UniProtKB-ARBA"/>
</dbReference>
<dbReference type="Gene3D" id="3.20.20.450">
    <property type="entry name" value="EAL domain"/>
    <property type="match status" value="1"/>
</dbReference>
<feature type="transmembrane region" description="Helical" evidence="6">
    <location>
        <begin position="21"/>
        <end position="42"/>
    </location>
</feature>
<evidence type="ECO:0000256" key="6">
    <source>
        <dbReference type="SAM" id="Phobius"/>
    </source>
</evidence>
<dbReference type="InterPro" id="IPR035919">
    <property type="entry name" value="EAL_sf"/>
</dbReference>
<dbReference type="InterPro" id="IPR042240">
    <property type="entry name" value="CHASE_sf"/>
</dbReference>
<dbReference type="Pfam" id="PF00990">
    <property type="entry name" value="GGDEF"/>
    <property type="match status" value="1"/>
</dbReference>
<feature type="domain" description="EAL" evidence="9">
    <location>
        <begin position="635"/>
        <end position="886"/>
    </location>
</feature>
<organism evidence="11 12">
    <name type="scientific">Xaviernesmea oryzae</name>
    <dbReference type="NCBI Taxonomy" id="464029"/>
    <lineage>
        <taxon>Bacteria</taxon>
        <taxon>Pseudomonadati</taxon>
        <taxon>Pseudomonadota</taxon>
        <taxon>Alphaproteobacteria</taxon>
        <taxon>Hyphomicrobiales</taxon>
        <taxon>Rhizobiaceae</taxon>
        <taxon>Rhizobium/Agrobacterium group</taxon>
        <taxon>Xaviernesmea</taxon>
    </lineage>
</organism>
<dbReference type="InterPro" id="IPR001633">
    <property type="entry name" value="EAL_dom"/>
</dbReference>
<accession>A0A1Q9AZ32</accession>
<dbReference type="OrthoDB" id="9814202at2"/>
<dbReference type="InterPro" id="IPR006189">
    <property type="entry name" value="CHASE_dom"/>
</dbReference>
<feature type="domain" description="CHASE" evidence="8">
    <location>
        <begin position="119"/>
        <end position="260"/>
    </location>
</feature>
<dbReference type="SUPFAM" id="SSF55785">
    <property type="entry name" value="PYP-like sensor domain (PAS domain)"/>
    <property type="match status" value="1"/>
</dbReference>
<evidence type="ECO:0000259" key="9">
    <source>
        <dbReference type="PROSITE" id="PS50883"/>
    </source>
</evidence>
<evidence type="ECO:0000256" key="3">
    <source>
        <dbReference type="ARBA" id="ARBA00022989"/>
    </source>
</evidence>
<dbReference type="GO" id="GO:0016020">
    <property type="term" value="C:membrane"/>
    <property type="evidence" value="ECO:0007669"/>
    <property type="project" value="UniProtKB-SubCell"/>
</dbReference>
<name>A0A1Q9AZ32_9HYPH</name>
<evidence type="ECO:0000256" key="2">
    <source>
        <dbReference type="ARBA" id="ARBA00022692"/>
    </source>
</evidence>
<keyword evidence="5" id="KW-0175">Coiled coil</keyword>
<dbReference type="PANTHER" id="PTHR44757:SF2">
    <property type="entry name" value="BIOFILM ARCHITECTURE MAINTENANCE PROTEIN MBAA"/>
    <property type="match status" value="1"/>
</dbReference>
<feature type="coiled-coil region" evidence="5">
    <location>
        <begin position="295"/>
        <end position="329"/>
    </location>
</feature>
<dbReference type="PANTHER" id="PTHR44757">
    <property type="entry name" value="DIGUANYLATE CYCLASE DGCP"/>
    <property type="match status" value="1"/>
</dbReference>
<evidence type="ECO:0000259" key="8">
    <source>
        <dbReference type="PROSITE" id="PS50839"/>
    </source>
</evidence>
<dbReference type="SMART" id="SM00091">
    <property type="entry name" value="PAS"/>
    <property type="match status" value="1"/>
</dbReference>
<dbReference type="PROSITE" id="PS50839">
    <property type="entry name" value="CHASE"/>
    <property type="match status" value="1"/>
</dbReference>
<protein>
    <submittedName>
        <fullName evidence="11">Histidine kinase</fullName>
    </submittedName>
</protein>
<dbReference type="InterPro" id="IPR000014">
    <property type="entry name" value="PAS"/>
</dbReference>